<dbReference type="EMBL" id="JAVKGR010000003">
    <property type="protein sequence ID" value="MDR8018876.1"/>
    <property type="molecule type" value="Genomic_DNA"/>
</dbReference>
<sequence length="482" mass="50079">MRLPAVQPMVLPTVLPSVLPMVNPVQHYAWGSSTAFAERFGWPVDEQPQAEIWMGAHPKAPSSVVLPGAEPSAVSLDQLLEDRPELAGASGQLPFLLKVLAAAQPLSIQTHPTAARAAAGFAAEEQAGVPQEAPERMYRDPHHKPELIVALEDFTALCGFRPLRESAEDLSALTRLLQAQGESEAAEVLTGLVEQLCVQVEPGTVLEQVVADVLGARRQEFCEVASALGRAVGALPEGQAPTSGVPESDASVPDASVPGVSAAVVDTVRRATTAFPEDPGVVVAVLLNRLDLSPGEALYLPAGNLHAYLHGLGVEVMASSDNVLRGGLTAKHVDVEELLEVTDCAVLPTPYCRPVAVQQTPVRQVSYRPDCAEFQLDRFDVPAEASSAAVASADVSSAATADHAESTVVMGALELPAAAVLLCTSGTVELSAAAGAEGSTPEPTQHTVRLRPGESGLLTAGAQVTLQGVPGSQAFLAQPGNP</sequence>
<accession>A0ABU2DR31</accession>
<dbReference type="PRINTS" id="PR00714">
    <property type="entry name" value="MAN6PISMRASE"/>
</dbReference>
<dbReference type="PANTHER" id="PTHR10309">
    <property type="entry name" value="MANNOSE-6-PHOSPHATE ISOMERASE"/>
    <property type="match status" value="1"/>
</dbReference>
<dbReference type="InterPro" id="IPR011051">
    <property type="entry name" value="RmlC_Cupin_sf"/>
</dbReference>
<dbReference type="CDD" id="cd07011">
    <property type="entry name" value="cupin_PMI_type_I_N"/>
    <property type="match status" value="1"/>
</dbReference>
<evidence type="ECO:0000256" key="1">
    <source>
        <dbReference type="ARBA" id="ARBA00000757"/>
    </source>
</evidence>
<comment type="catalytic activity">
    <reaction evidence="1">
        <text>D-mannose 6-phosphate = D-fructose 6-phosphate</text>
        <dbReference type="Rhea" id="RHEA:12356"/>
        <dbReference type="ChEBI" id="CHEBI:58735"/>
        <dbReference type="ChEBI" id="CHEBI:61527"/>
        <dbReference type="EC" id="5.3.1.8"/>
    </reaction>
</comment>
<evidence type="ECO:0000256" key="2">
    <source>
        <dbReference type="ARBA" id="ARBA00001947"/>
    </source>
</evidence>
<dbReference type="PANTHER" id="PTHR10309:SF0">
    <property type="entry name" value="MANNOSE-6-PHOSPHATE ISOMERASE"/>
    <property type="match status" value="1"/>
</dbReference>
<keyword evidence="11" id="KW-1185">Reference proteome</keyword>
<dbReference type="InterPro" id="IPR016305">
    <property type="entry name" value="Mannose-6-P_Isomerase"/>
</dbReference>
<dbReference type="InterPro" id="IPR014710">
    <property type="entry name" value="RmlC-like_jellyroll"/>
</dbReference>
<evidence type="ECO:0000256" key="6">
    <source>
        <dbReference type="ARBA" id="ARBA00022833"/>
    </source>
</evidence>
<dbReference type="Pfam" id="PF20511">
    <property type="entry name" value="PMI_typeI_cat"/>
    <property type="match status" value="1"/>
</dbReference>
<protein>
    <recommendedName>
        <fullName evidence="4">mannose-6-phosphate isomerase</fullName>
        <ecNumber evidence="4">5.3.1.8</ecNumber>
    </recommendedName>
</protein>
<comment type="cofactor">
    <cofactor evidence="2">
        <name>Zn(2+)</name>
        <dbReference type="ChEBI" id="CHEBI:29105"/>
    </cofactor>
</comment>
<dbReference type="SUPFAM" id="SSF51182">
    <property type="entry name" value="RmlC-like cupins"/>
    <property type="match status" value="1"/>
</dbReference>
<dbReference type="InterPro" id="IPR001250">
    <property type="entry name" value="Man6P_Isoase-1"/>
</dbReference>
<proteinExistence type="inferred from homology"/>
<dbReference type="GO" id="GO:0004476">
    <property type="term" value="F:mannose-6-phosphate isomerase activity"/>
    <property type="evidence" value="ECO:0007669"/>
    <property type="project" value="UniProtKB-EC"/>
</dbReference>
<keyword evidence="6" id="KW-0862">Zinc</keyword>
<dbReference type="NCBIfam" id="TIGR00218">
    <property type="entry name" value="manA"/>
    <property type="match status" value="1"/>
</dbReference>
<evidence type="ECO:0000256" key="7">
    <source>
        <dbReference type="ARBA" id="ARBA00023235"/>
    </source>
</evidence>
<gene>
    <name evidence="10" type="primary">manA</name>
    <name evidence="10" type="ORF">RIL96_04785</name>
</gene>
<organism evidence="10 11">
    <name type="scientific">Nesterenkonia aerolata</name>
    <dbReference type="NCBI Taxonomy" id="3074079"/>
    <lineage>
        <taxon>Bacteria</taxon>
        <taxon>Bacillati</taxon>
        <taxon>Actinomycetota</taxon>
        <taxon>Actinomycetes</taxon>
        <taxon>Micrococcales</taxon>
        <taxon>Micrococcaceae</taxon>
        <taxon>Nesterenkonia</taxon>
    </lineage>
</organism>
<evidence type="ECO:0000256" key="8">
    <source>
        <dbReference type="SAM" id="MobiDB-lite"/>
    </source>
</evidence>
<feature type="region of interest" description="Disordered" evidence="8">
    <location>
        <begin position="237"/>
        <end position="256"/>
    </location>
</feature>
<dbReference type="Gene3D" id="1.10.441.10">
    <property type="entry name" value="Phosphomannose Isomerase, domain 2"/>
    <property type="match status" value="1"/>
</dbReference>
<reference evidence="10 11" key="1">
    <citation type="submission" date="2023-09" db="EMBL/GenBank/DDBJ databases">
        <title>Description of three actinobacteria isolated from air of manufacturing shop in a pharmaceutical factory.</title>
        <authorList>
            <person name="Zhang D.-F."/>
        </authorList>
    </citation>
    <scope>NUCLEOTIDE SEQUENCE [LARGE SCALE GENOMIC DNA]</scope>
    <source>
        <strain evidence="10 11">LY-0111</strain>
    </source>
</reference>
<keyword evidence="7 10" id="KW-0413">Isomerase</keyword>
<evidence type="ECO:0000313" key="10">
    <source>
        <dbReference type="EMBL" id="MDR8018876.1"/>
    </source>
</evidence>
<comment type="caution">
    <text evidence="10">The sequence shown here is derived from an EMBL/GenBank/DDBJ whole genome shotgun (WGS) entry which is preliminary data.</text>
</comment>
<feature type="domain" description="Phosphomannose isomerase type I catalytic" evidence="9">
    <location>
        <begin position="20"/>
        <end position="163"/>
    </location>
</feature>
<comment type="similarity">
    <text evidence="3">Belongs to the mannose-6-phosphate isomerase type 1 family.</text>
</comment>
<dbReference type="RefSeq" id="WP_310547862.1">
    <property type="nucleotide sequence ID" value="NZ_JAVKGR010000003.1"/>
</dbReference>
<evidence type="ECO:0000256" key="5">
    <source>
        <dbReference type="ARBA" id="ARBA00022723"/>
    </source>
</evidence>
<evidence type="ECO:0000256" key="4">
    <source>
        <dbReference type="ARBA" id="ARBA00011956"/>
    </source>
</evidence>
<dbReference type="EC" id="5.3.1.8" evidence="4"/>
<dbReference type="InterPro" id="IPR046457">
    <property type="entry name" value="PMI_typeI_cat"/>
</dbReference>
<keyword evidence="5" id="KW-0479">Metal-binding</keyword>
<dbReference type="Proteomes" id="UP001251870">
    <property type="component" value="Unassembled WGS sequence"/>
</dbReference>
<dbReference type="Gene3D" id="2.60.120.10">
    <property type="entry name" value="Jelly Rolls"/>
    <property type="match status" value="2"/>
</dbReference>
<evidence type="ECO:0000259" key="9">
    <source>
        <dbReference type="Pfam" id="PF20511"/>
    </source>
</evidence>
<evidence type="ECO:0000313" key="11">
    <source>
        <dbReference type="Proteomes" id="UP001251870"/>
    </source>
</evidence>
<name>A0ABU2DR31_9MICC</name>
<evidence type="ECO:0000256" key="3">
    <source>
        <dbReference type="ARBA" id="ARBA00010772"/>
    </source>
</evidence>